<dbReference type="Proteomes" id="UP000000490">
    <property type="component" value="Chromosome"/>
</dbReference>
<reference evidence="3" key="1">
    <citation type="submission" date="2011-05" db="EMBL/GenBank/DDBJ databases">
        <authorList>
            <person name="Kuske C.R."/>
            <person name="Challacombe J.F."/>
            <person name="Siddaramappa S."/>
            <person name="Petersen J.M."/>
            <person name="Bruce D.C."/>
        </authorList>
    </citation>
    <scope>NUCLEOTIDE SEQUENCE</scope>
    <source>
        <strain evidence="3">TX077308</strain>
    </source>
</reference>
<dbReference type="Gene3D" id="3.40.50.2000">
    <property type="entry name" value="Glycogen Phosphorylase B"/>
    <property type="match status" value="2"/>
</dbReference>
<feature type="domain" description="Spore protein YkvP/CgeB glycosyl transferase-like" evidence="2">
    <location>
        <begin position="261"/>
        <end position="371"/>
    </location>
</feature>
<evidence type="ECO:0000313" key="4">
    <source>
        <dbReference type="Proteomes" id="UP000000490"/>
    </source>
</evidence>
<sequence>MSKKVLVCANPDLNYIDGSSIWLQTIMLVISATGDADIDFIAKSTPDRDELYANIKADKNINIINGTDKTFWNGKGFKRLNHDMMADLAAKLDDSNNYDIVIVRGYDIAKKLADYPITLSKCWLYLTDIPQSINDYSLELRQDISELGLGCRRVLCQTEGFKDIWLQIEPRLESEKVYIYSPVIPDFAQFTPISQRKQIAVYAGKYTADWNTLEMAQAWSDIYKKLPKAKLVMIGDKIHDDSKPKDFATKMRSALENTDGLQWLGALSREGVYENLLQARVGLSWRDESLNDIVEYSTKLLEYGSAGCAAIVNRNPLHEELLGEDYPLFANSDIEFTDKLYLALTDDDACQQAANRVIDLATRHTFSQRVEVVRSWLQNNHKLASTKKIVLVAGHDLKFFNLLQNKLEATGRYIFIVDKWIHHNKFDEEQSRMLLPKAEVIFCEWCLGNIRWYSHNKLPHQRLVARFHGQERFLPYLTESNWDNIDHIAYVSDVVRRTDESKFRIEKTSIIANYVDSEKFKINKKTGESRYTLGIIGVVPMMKRLDRALDLLEELLEEDSRYCLRVKGKNPLEYGWLLKREEELEYYKKILERINSNEELRYKVIFDPAADDVNEWLSLVGFILSPSNFESFHMAIGEGMLTGATPVVWNWDGANEIWPDYSIVKSVDEAKELIQKVNQQDALDRVYQQNRAWMLDNYVSEGIVDKWRALLNVE</sequence>
<proteinExistence type="predicted"/>
<keyword evidence="4" id="KW-1185">Reference proteome</keyword>
<keyword evidence="1 3" id="KW-0808">Transferase</keyword>
<gene>
    <name evidence="3" type="ordered locus">F7308_0771</name>
</gene>
<protein>
    <submittedName>
        <fullName evidence="3">Glycosyl transferase, group 1 family protein</fullName>
    </submittedName>
</protein>
<evidence type="ECO:0000259" key="2">
    <source>
        <dbReference type="Pfam" id="PF13524"/>
    </source>
</evidence>
<dbReference type="PANTHER" id="PTHR46401">
    <property type="entry name" value="GLYCOSYLTRANSFERASE WBBK-RELATED"/>
    <property type="match status" value="1"/>
</dbReference>
<dbReference type="EMBL" id="CP002872">
    <property type="protein sequence ID" value="AEI35698.1"/>
    <property type="molecule type" value="Genomic_DNA"/>
</dbReference>
<dbReference type="PANTHER" id="PTHR46401:SF2">
    <property type="entry name" value="GLYCOSYLTRANSFERASE WBBK-RELATED"/>
    <property type="match status" value="1"/>
</dbReference>
<evidence type="ECO:0000256" key="1">
    <source>
        <dbReference type="ARBA" id="ARBA00022679"/>
    </source>
</evidence>
<dbReference type="GO" id="GO:0016740">
    <property type="term" value="F:transferase activity"/>
    <property type="evidence" value="ECO:0007669"/>
    <property type="project" value="UniProtKB-KW"/>
</dbReference>
<dbReference type="SUPFAM" id="SSF53756">
    <property type="entry name" value="UDP-Glycosyltransferase/glycogen phosphorylase"/>
    <property type="match status" value="2"/>
</dbReference>
<accession>A0ABN3ZTP9</accession>
<organism evidence="3 4">
    <name type="scientific">Francisella salina</name>
    <dbReference type="NCBI Taxonomy" id="573569"/>
    <lineage>
        <taxon>Bacteria</taxon>
        <taxon>Pseudomonadati</taxon>
        <taxon>Pseudomonadota</taxon>
        <taxon>Gammaproteobacteria</taxon>
        <taxon>Thiotrichales</taxon>
        <taxon>Francisellaceae</taxon>
        <taxon>Francisella</taxon>
    </lineage>
</organism>
<name>A0ABN3ZTP9_FRAST</name>
<dbReference type="Pfam" id="PF13524">
    <property type="entry name" value="Glyco_trans_1_2"/>
    <property type="match status" value="1"/>
</dbReference>
<evidence type="ECO:0000313" key="3">
    <source>
        <dbReference type="EMBL" id="AEI35698.1"/>
    </source>
</evidence>
<dbReference type="RefSeq" id="WP_013922538.1">
    <property type="nucleotide sequence ID" value="NC_015696.1"/>
</dbReference>
<dbReference type="InterPro" id="IPR055259">
    <property type="entry name" value="YkvP/CgeB_Glyco_trans-like"/>
</dbReference>